<dbReference type="HAMAP" id="MF_00911">
    <property type="entry name" value="FtsQ_subfam"/>
    <property type="match status" value="1"/>
</dbReference>
<keyword evidence="8 9" id="KW-0131">Cell cycle</keyword>
<dbReference type="GO" id="GO:0032153">
    <property type="term" value="C:cell division site"/>
    <property type="evidence" value="ECO:0007669"/>
    <property type="project" value="UniProtKB-UniRule"/>
</dbReference>
<comment type="caution">
    <text evidence="11">The sequence shown here is derived from an EMBL/GenBank/DDBJ whole genome shotgun (WGS) entry which is preliminary data.</text>
</comment>
<gene>
    <name evidence="9 11" type="primary">ftsQ</name>
    <name evidence="11" type="ORF">So717_03460</name>
</gene>
<evidence type="ECO:0000256" key="4">
    <source>
        <dbReference type="ARBA" id="ARBA00022618"/>
    </source>
</evidence>
<keyword evidence="6 9" id="KW-1133">Transmembrane helix</keyword>
<evidence type="ECO:0000256" key="2">
    <source>
        <dbReference type="ARBA" id="ARBA00022475"/>
    </source>
</evidence>
<evidence type="ECO:0000256" key="9">
    <source>
        <dbReference type="HAMAP-Rule" id="MF_00911"/>
    </source>
</evidence>
<evidence type="ECO:0000313" key="11">
    <source>
        <dbReference type="EMBL" id="GFE48593.1"/>
    </source>
</evidence>
<comment type="function">
    <text evidence="9">Essential cell division protein.</text>
</comment>
<dbReference type="GO" id="GO:0043093">
    <property type="term" value="P:FtsZ-dependent cytokinesis"/>
    <property type="evidence" value="ECO:0007669"/>
    <property type="project" value="UniProtKB-UniRule"/>
</dbReference>
<evidence type="ECO:0000256" key="8">
    <source>
        <dbReference type="ARBA" id="ARBA00023306"/>
    </source>
</evidence>
<dbReference type="Pfam" id="PF03799">
    <property type="entry name" value="FtsQ_DivIB_C"/>
    <property type="match status" value="1"/>
</dbReference>
<accession>A0A640VJT6</accession>
<dbReference type="GO" id="GO:0005886">
    <property type="term" value="C:plasma membrane"/>
    <property type="evidence" value="ECO:0007669"/>
    <property type="project" value="UniProtKB-SubCell"/>
</dbReference>
<dbReference type="PROSITE" id="PS51779">
    <property type="entry name" value="POTRA"/>
    <property type="match status" value="1"/>
</dbReference>
<keyword evidence="3 9" id="KW-0997">Cell inner membrane</keyword>
<evidence type="ECO:0000313" key="12">
    <source>
        <dbReference type="Proteomes" id="UP000436522"/>
    </source>
</evidence>
<dbReference type="InterPro" id="IPR045335">
    <property type="entry name" value="FtsQ_C_sf"/>
</dbReference>
<sequence>MRSLRRHTPAYSDPAPSRWAWRMQRLMLTPAFLLLLRTGLPLVLIAGGATWWLSDEGNRNTIWEAVSEARASFETRPEFMVHLMSIDGDDDDLADDIREVVPLNFPVSSFDLNLQQIRDTVAALPPVKSVGVRVRPGGILQVDVTPRTPVAIWRSPKGLTLIDITGAHLGKINKRLDRADLMVIAGKGAEAQVKEALDLYRAAAPLGDRLRGLVRMGERRWDVVLDRQQRILLPEEGAVEALDRVIALDAAQDMLARDLVRVDLRLGARPTVQMSEQAATLWWEIRKTSGQ</sequence>
<evidence type="ECO:0000256" key="7">
    <source>
        <dbReference type="ARBA" id="ARBA00023136"/>
    </source>
</evidence>
<keyword evidence="7 9" id="KW-0472">Membrane</keyword>
<dbReference type="PANTHER" id="PTHR35851:SF1">
    <property type="entry name" value="CELL DIVISION PROTEIN FTSQ"/>
    <property type="match status" value="1"/>
</dbReference>
<dbReference type="GO" id="GO:0090529">
    <property type="term" value="P:cell septum assembly"/>
    <property type="evidence" value="ECO:0007669"/>
    <property type="project" value="InterPro"/>
</dbReference>
<evidence type="ECO:0000256" key="6">
    <source>
        <dbReference type="ARBA" id="ARBA00022989"/>
    </source>
</evidence>
<organism evidence="11 12">
    <name type="scientific">Roseobacter cerasinus</name>
    <dbReference type="NCBI Taxonomy" id="2602289"/>
    <lineage>
        <taxon>Bacteria</taxon>
        <taxon>Pseudomonadati</taxon>
        <taxon>Pseudomonadota</taxon>
        <taxon>Alphaproteobacteria</taxon>
        <taxon>Rhodobacterales</taxon>
        <taxon>Roseobacteraceae</taxon>
        <taxon>Roseobacter</taxon>
    </lineage>
</organism>
<keyword evidence="4 9" id="KW-0132">Cell division</keyword>
<dbReference type="RefSeq" id="WP_159974482.1">
    <property type="nucleotide sequence ID" value="NZ_BLIV01000001.1"/>
</dbReference>
<dbReference type="Gene3D" id="3.40.50.11690">
    <property type="entry name" value="Cell division protein FtsQ/DivIB"/>
    <property type="match status" value="1"/>
</dbReference>
<evidence type="ECO:0000256" key="1">
    <source>
        <dbReference type="ARBA" id="ARBA00004370"/>
    </source>
</evidence>
<comment type="similarity">
    <text evidence="9">Belongs to the FtsQ/DivIB family. FtsQ subfamily.</text>
</comment>
<keyword evidence="5 9" id="KW-0812">Transmembrane</keyword>
<dbReference type="PANTHER" id="PTHR35851">
    <property type="entry name" value="CELL DIVISION PROTEIN FTSQ"/>
    <property type="match status" value="1"/>
</dbReference>
<feature type="transmembrane region" description="Helical" evidence="9">
    <location>
        <begin position="31"/>
        <end position="53"/>
    </location>
</feature>
<reference evidence="11 12" key="1">
    <citation type="submission" date="2019-12" db="EMBL/GenBank/DDBJ databases">
        <title>Roseobacter cerasinus sp. nov., isolated from seawater around aquaculture.</title>
        <authorList>
            <person name="Muramatsu S."/>
            <person name="Takabe Y."/>
            <person name="Mori K."/>
            <person name="Takaichi S."/>
            <person name="Hanada S."/>
        </authorList>
    </citation>
    <scope>NUCLEOTIDE SEQUENCE [LARGE SCALE GENOMIC DNA]</scope>
    <source>
        <strain evidence="11 12">AI77</strain>
    </source>
</reference>
<comment type="subcellular location">
    <subcellularLocation>
        <location evidence="9">Cell inner membrane</location>
        <topology evidence="9">Single-pass type II membrane protein</topology>
    </subcellularLocation>
    <subcellularLocation>
        <location evidence="1">Membrane</location>
    </subcellularLocation>
    <text evidence="9">Localizes to the division septum.</text>
</comment>
<dbReference type="AlphaFoldDB" id="A0A640VJT6"/>
<dbReference type="InterPro" id="IPR026579">
    <property type="entry name" value="FtsQ"/>
</dbReference>
<dbReference type="EMBL" id="BLIV01000001">
    <property type="protein sequence ID" value="GFE48593.1"/>
    <property type="molecule type" value="Genomic_DNA"/>
</dbReference>
<protein>
    <recommendedName>
        <fullName evidence="9">Cell division protein FtsQ</fullName>
    </recommendedName>
</protein>
<dbReference type="InterPro" id="IPR034746">
    <property type="entry name" value="POTRA"/>
</dbReference>
<proteinExistence type="inferred from homology"/>
<dbReference type="InterPro" id="IPR005548">
    <property type="entry name" value="Cell_div_FtsQ/DivIB_C"/>
</dbReference>
<dbReference type="OrthoDB" id="9783091at2"/>
<keyword evidence="2 9" id="KW-1003">Cell membrane</keyword>
<evidence type="ECO:0000256" key="5">
    <source>
        <dbReference type="ARBA" id="ARBA00022692"/>
    </source>
</evidence>
<name>A0A640VJT6_9RHOB</name>
<evidence type="ECO:0000256" key="3">
    <source>
        <dbReference type="ARBA" id="ARBA00022519"/>
    </source>
</evidence>
<dbReference type="Proteomes" id="UP000436522">
    <property type="component" value="Unassembled WGS sequence"/>
</dbReference>
<feature type="domain" description="POTRA" evidence="10">
    <location>
        <begin position="79"/>
        <end position="147"/>
    </location>
</feature>
<keyword evidence="12" id="KW-1185">Reference proteome</keyword>
<evidence type="ECO:0000259" key="10">
    <source>
        <dbReference type="PROSITE" id="PS51779"/>
    </source>
</evidence>